<evidence type="ECO:0000256" key="1">
    <source>
        <dbReference type="SAM" id="SignalP"/>
    </source>
</evidence>
<sequence length="114" mass="13114">MHSSIVMSLLKVVLLGFVLLMMAQFTAARPQPSIESQDGPDDTNLELQKILPLINRINFRNNEDLAYLLNSYGSSSGNSLPSGWNDERLFRGPEMKRQIRYRQCYFNPISCFRK</sequence>
<proteinExistence type="predicted"/>
<organism evidence="2">
    <name type="scientific">Culicoides sonorensis</name>
    <name type="common">Biting midge</name>
    <dbReference type="NCBI Taxonomy" id="179676"/>
    <lineage>
        <taxon>Eukaryota</taxon>
        <taxon>Metazoa</taxon>
        <taxon>Ecdysozoa</taxon>
        <taxon>Arthropoda</taxon>
        <taxon>Hexapoda</taxon>
        <taxon>Insecta</taxon>
        <taxon>Pterygota</taxon>
        <taxon>Neoptera</taxon>
        <taxon>Endopterygota</taxon>
        <taxon>Diptera</taxon>
        <taxon>Nematocera</taxon>
        <taxon>Chironomoidea</taxon>
        <taxon>Ceratopogonidae</taxon>
        <taxon>Ceratopogoninae</taxon>
        <taxon>Culicoides</taxon>
        <taxon>Monoculicoides</taxon>
    </lineage>
</organism>
<accession>A0A336MGX7</accession>
<gene>
    <name evidence="2" type="primary">CSON001368</name>
</gene>
<reference evidence="2" key="1">
    <citation type="submission" date="2018-07" db="EMBL/GenBank/DDBJ databases">
        <authorList>
            <person name="Quirk P.G."/>
            <person name="Krulwich T.A."/>
        </authorList>
    </citation>
    <scope>NUCLEOTIDE SEQUENCE</scope>
</reference>
<dbReference type="EMBL" id="UFQT01001200">
    <property type="protein sequence ID" value="SSX29466.1"/>
    <property type="molecule type" value="Genomic_DNA"/>
</dbReference>
<feature type="chain" id="PRO_5016382628" evidence="1">
    <location>
        <begin position="29"/>
        <end position="114"/>
    </location>
</feature>
<keyword evidence="1" id="KW-0732">Signal</keyword>
<dbReference type="AlphaFoldDB" id="A0A336MGX7"/>
<dbReference type="VEuPathDB" id="VectorBase:CSON001368"/>
<name>A0A336MGX7_CULSO</name>
<dbReference type="OMA" id="PSGWNDE"/>
<evidence type="ECO:0000313" key="2">
    <source>
        <dbReference type="EMBL" id="SSX29466.1"/>
    </source>
</evidence>
<protein>
    <submittedName>
        <fullName evidence="2">CSON001368 protein</fullName>
    </submittedName>
</protein>
<feature type="signal peptide" evidence="1">
    <location>
        <begin position="1"/>
        <end position="28"/>
    </location>
</feature>